<evidence type="ECO:0000256" key="4">
    <source>
        <dbReference type="ARBA" id="ARBA00022741"/>
    </source>
</evidence>
<dbReference type="Gene3D" id="3.40.50.620">
    <property type="entry name" value="HUPs"/>
    <property type="match status" value="1"/>
</dbReference>
<evidence type="ECO:0000256" key="5">
    <source>
        <dbReference type="ARBA" id="ARBA00022840"/>
    </source>
</evidence>
<feature type="domain" description="Methionyl/Valyl/Leucyl/Isoleucyl-tRNA synthetase anticodon-binding" evidence="11">
    <location>
        <begin position="435"/>
        <end position="584"/>
    </location>
</feature>
<dbReference type="FunFam" id="1.10.730.10:FF:000033">
    <property type="entry name" value="Valine--tRNA ligase"/>
    <property type="match status" value="1"/>
</dbReference>
<evidence type="ECO:0000259" key="10">
    <source>
        <dbReference type="Pfam" id="PF00133"/>
    </source>
</evidence>
<dbReference type="GO" id="GO:0006438">
    <property type="term" value="P:valyl-tRNA aminoacylation"/>
    <property type="evidence" value="ECO:0007669"/>
    <property type="project" value="UniProtKB-UniRule"/>
</dbReference>
<evidence type="ECO:0000259" key="11">
    <source>
        <dbReference type="Pfam" id="PF08264"/>
    </source>
</evidence>
<keyword evidence="6" id="KW-0648">Protein biosynthesis</keyword>
<evidence type="ECO:0000256" key="8">
    <source>
        <dbReference type="ARBA" id="ARBA00047552"/>
    </source>
</evidence>
<dbReference type="Proteomes" id="UP000281962">
    <property type="component" value="Unassembled WGS sequence"/>
</dbReference>
<dbReference type="InterPro" id="IPR002303">
    <property type="entry name" value="Valyl-tRNA_ligase"/>
</dbReference>
<dbReference type="PANTHER" id="PTHR11946">
    <property type="entry name" value="VALYL-TRNA SYNTHETASES"/>
    <property type="match status" value="1"/>
</dbReference>
<dbReference type="InterPro" id="IPR013155">
    <property type="entry name" value="M/V/L/I-tRNA-synth_anticd-bd"/>
</dbReference>
<gene>
    <name evidence="12" type="ORF">DRJ21_01985</name>
</gene>
<dbReference type="SUPFAM" id="SSF52374">
    <property type="entry name" value="Nucleotidylyl transferase"/>
    <property type="match status" value="1"/>
</dbReference>
<dbReference type="InterPro" id="IPR009080">
    <property type="entry name" value="tRNAsynth_Ia_anticodon-bd"/>
</dbReference>
<dbReference type="GO" id="GO:0002161">
    <property type="term" value="F:aminoacyl-tRNA deacylase activity"/>
    <property type="evidence" value="ECO:0007669"/>
    <property type="project" value="InterPro"/>
</dbReference>
<dbReference type="SUPFAM" id="SSF50677">
    <property type="entry name" value="ValRS/IleRS/LeuRS editing domain"/>
    <property type="match status" value="1"/>
</dbReference>
<keyword evidence="2" id="KW-0963">Cytoplasm</keyword>
<keyword evidence="5" id="KW-0067">ATP-binding</keyword>
<dbReference type="InterPro" id="IPR002300">
    <property type="entry name" value="aa-tRNA-synth_Ia"/>
</dbReference>
<evidence type="ECO:0000256" key="2">
    <source>
        <dbReference type="ARBA" id="ARBA00022490"/>
    </source>
</evidence>
<evidence type="ECO:0000256" key="6">
    <source>
        <dbReference type="ARBA" id="ARBA00022917"/>
    </source>
</evidence>
<comment type="caution">
    <text evidence="12">The sequence shown here is derived from an EMBL/GenBank/DDBJ whole genome shotgun (WGS) entry which is preliminary data.</text>
</comment>
<protein>
    <recommendedName>
        <fullName evidence="1 9">Valine--tRNA ligase</fullName>
        <ecNumber evidence="1 9">6.1.1.9</ecNumber>
    </recommendedName>
</protein>
<dbReference type="GO" id="GO:0004832">
    <property type="term" value="F:valine-tRNA ligase activity"/>
    <property type="evidence" value="ECO:0007669"/>
    <property type="project" value="UniProtKB-UniRule"/>
</dbReference>
<dbReference type="EC" id="6.1.1.9" evidence="1 9"/>
<keyword evidence="3 12" id="KW-0436">Ligase</keyword>
<evidence type="ECO:0000313" key="12">
    <source>
        <dbReference type="EMBL" id="RLE50071.1"/>
    </source>
</evidence>
<evidence type="ECO:0000256" key="3">
    <source>
        <dbReference type="ARBA" id="ARBA00022598"/>
    </source>
</evidence>
<evidence type="ECO:0000256" key="7">
    <source>
        <dbReference type="ARBA" id="ARBA00023146"/>
    </source>
</evidence>
<proteinExistence type="predicted"/>
<dbReference type="Pfam" id="PF08264">
    <property type="entry name" value="Anticodon_1"/>
    <property type="match status" value="1"/>
</dbReference>
<dbReference type="GO" id="GO:0005829">
    <property type="term" value="C:cytosol"/>
    <property type="evidence" value="ECO:0007669"/>
    <property type="project" value="TreeGrafter"/>
</dbReference>
<feature type="domain" description="Aminoacyl-tRNA synthetase class Ia" evidence="10">
    <location>
        <begin position="1"/>
        <end position="390"/>
    </location>
</feature>
<dbReference type="PANTHER" id="PTHR11946:SF93">
    <property type="entry name" value="VALINE--TRNA LIGASE, CHLOROPLASTIC_MITOCHONDRIAL 2"/>
    <property type="match status" value="1"/>
</dbReference>
<keyword evidence="4" id="KW-0547">Nucleotide-binding</keyword>
<dbReference type="GO" id="GO:0005524">
    <property type="term" value="F:ATP binding"/>
    <property type="evidence" value="ECO:0007669"/>
    <property type="project" value="UniProtKB-KW"/>
</dbReference>
<dbReference type="SUPFAM" id="SSF47323">
    <property type="entry name" value="Anticodon-binding domain of a subclass of class I aminoacyl-tRNA synthetases"/>
    <property type="match status" value="1"/>
</dbReference>
<dbReference type="PRINTS" id="PR00986">
    <property type="entry name" value="TRNASYNTHVAL"/>
</dbReference>
<dbReference type="NCBIfam" id="NF009687">
    <property type="entry name" value="PRK13208.1"/>
    <property type="match status" value="1"/>
</dbReference>
<accession>A0A497ET23</accession>
<evidence type="ECO:0000313" key="13">
    <source>
        <dbReference type="Proteomes" id="UP000281962"/>
    </source>
</evidence>
<reference evidence="12 13" key="1">
    <citation type="submission" date="2018-06" db="EMBL/GenBank/DDBJ databases">
        <title>Extensive metabolic versatility and redundancy in microbially diverse, dynamic hydrothermal sediments.</title>
        <authorList>
            <person name="Dombrowski N."/>
            <person name="Teske A."/>
            <person name="Baker B.J."/>
        </authorList>
    </citation>
    <scope>NUCLEOTIDE SEQUENCE [LARGE SCALE GENOMIC DNA]</scope>
    <source>
        <strain evidence="12">B30_G17</strain>
    </source>
</reference>
<dbReference type="Pfam" id="PF00133">
    <property type="entry name" value="tRNA-synt_1"/>
    <property type="match status" value="1"/>
</dbReference>
<dbReference type="CDD" id="cd07962">
    <property type="entry name" value="Anticodon_Ia_Val"/>
    <property type="match status" value="1"/>
</dbReference>
<evidence type="ECO:0000256" key="9">
    <source>
        <dbReference type="NCBIfam" id="TIGR00422"/>
    </source>
</evidence>
<comment type="catalytic activity">
    <reaction evidence="8">
        <text>tRNA(Val) + L-valine + ATP = L-valyl-tRNA(Val) + AMP + diphosphate</text>
        <dbReference type="Rhea" id="RHEA:10704"/>
        <dbReference type="Rhea" id="RHEA-COMP:9672"/>
        <dbReference type="Rhea" id="RHEA-COMP:9708"/>
        <dbReference type="ChEBI" id="CHEBI:30616"/>
        <dbReference type="ChEBI" id="CHEBI:33019"/>
        <dbReference type="ChEBI" id="CHEBI:57762"/>
        <dbReference type="ChEBI" id="CHEBI:78442"/>
        <dbReference type="ChEBI" id="CHEBI:78537"/>
        <dbReference type="ChEBI" id="CHEBI:456215"/>
        <dbReference type="EC" id="6.1.1.9"/>
    </reaction>
</comment>
<dbReference type="InterPro" id="IPR033705">
    <property type="entry name" value="Anticodon_Ia_Val"/>
</dbReference>
<name>A0A497ET23_9CREN</name>
<dbReference type="AlphaFoldDB" id="A0A497ET23"/>
<dbReference type="InterPro" id="IPR009008">
    <property type="entry name" value="Val/Leu/Ile-tRNA-synth_edit"/>
</dbReference>
<dbReference type="Gene3D" id="1.10.730.10">
    <property type="entry name" value="Isoleucyl-tRNA Synthetase, Domain 1"/>
    <property type="match status" value="1"/>
</dbReference>
<dbReference type="Gene3D" id="3.90.740.10">
    <property type="entry name" value="Valyl/Leucyl/Isoleucyl-tRNA synthetase, editing domain"/>
    <property type="match status" value="1"/>
</dbReference>
<organism evidence="12 13">
    <name type="scientific">Thermoproteota archaeon</name>
    <dbReference type="NCBI Taxonomy" id="2056631"/>
    <lineage>
        <taxon>Archaea</taxon>
        <taxon>Thermoproteota</taxon>
    </lineage>
</organism>
<keyword evidence="7" id="KW-0030">Aminoacyl-tRNA synthetase</keyword>
<evidence type="ECO:0000256" key="1">
    <source>
        <dbReference type="ARBA" id="ARBA00013169"/>
    </source>
</evidence>
<feature type="non-terminal residue" evidence="12">
    <location>
        <position position="1"/>
    </location>
</feature>
<dbReference type="NCBIfam" id="TIGR00422">
    <property type="entry name" value="valS"/>
    <property type="match status" value="1"/>
</dbReference>
<dbReference type="InterPro" id="IPR014729">
    <property type="entry name" value="Rossmann-like_a/b/a_fold"/>
</dbReference>
<sequence length="639" mass="74214">TAIAEAEVEYVSKKGKLYYIKFPFVNGSNYLLIATTRPELLPACVAVAVHPDDERYKNYVGKEVIVPIFNRKVKIYSDPDVDPKFGTGVVMICTFGDRMDVKWQKKYNLPIIKAINEHGKMTSAAGKYEGLTITECKKRIVNDLKTMGFILKEEDIIQNIGTCWRCHTPIEILVKMQWFVKTKAIADKVLEWAEKIKWVPEWAKNRLIDWVKSLDWDWVISRQRIFATPIPVWYCENCGQTIVAEEDWLPIDPRTDSPKIDKCPKCGGSKFRGETDVMDTWMDSSITCAVHAGWPDDMELFSRLFPADLQPNGYDIIRTWDYYLMVRGIILFGVPQFKTALINGMVRGTDGRMMHKSYGNYVEAREVIEKYGADALRQWAYASGATGSDIPFRWEEVDYGWRFLLKLWNAARFVSLHLKDYEVESTKSVKLHLIDKWLLSKLEKLTDNVTKAMENFQFNNALESIRQFFWHVFCDHYIEAVKHRLYQKVDLESRLAAQYTLYEALYRFLQLLAPFTPHIVEEIYQRIYIKDKGYLSIHISPWPKVNVNRIDEKAEQEGDLIIAIIAALRRLKAKMRLPLSAKISQAIIYAPKNYHDTLTKYSDYISAVIKSEKIIVTETEAETGYIVEEYPEVRVEIKP</sequence>
<dbReference type="EMBL" id="QMQY01000074">
    <property type="protein sequence ID" value="RLE50071.1"/>
    <property type="molecule type" value="Genomic_DNA"/>
</dbReference>